<dbReference type="Proteomes" id="UP000824504">
    <property type="component" value="Chromosome"/>
</dbReference>
<proteinExistence type="predicted"/>
<evidence type="ECO:0000256" key="1">
    <source>
        <dbReference type="ARBA" id="ARBA00023002"/>
    </source>
</evidence>
<protein>
    <submittedName>
        <fullName evidence="2">SDR family NAD(P)-dependent oxidoreductase</fullName>
    </submittedName>
</protein>
<dbReference type="PANTHER" id="PTHR43157:SF31">
    <property type="entry name" value="PHOSPHATIDYLINOSITOL-GLYCAN BIOSYNTHESIS CLASS F PROTEIN"/>
    <property type="match status" value="1"/>
</dbReference>
<dbReference type="PANTHER" id="PTHR43157">
    <property type="entry name" value="PHOSPHATIDYLINOSITOL-GLYCAN BIOSYNTHESIS CLASS F PROTEIN-RELATED"/>
    <property type="match status" value="1"/>
</dbReference>
<gene>
    <name evidence="2" type="ORF">KDB89_03335</name>
</gene>
<name>A0ABX8SJF8_9ACTN</name>
<keyword evidence="3" id="KW-1185">Reference proteome</keyword>
<organism evidence="2 3">
    <name type="scientific">Tessaracoccus palaemonis</name>
    <dbReference type="NCBI Taxonomy" id="2829499"/>
    <lineage>
        <taxon>Bacteria</taxon>
        <taxon>Bacillati</taxon>
        <taxon>Actinomycetota</taxon>
        <taxon>Actinomycetes</taxon>
        <taxon>Propionibacteriales</taxon>
        <taxon>Propionibacteriaceae</taxon>
        <taxon>Tessaracoccus</taxon>
    </lineage>
</organism>
<sequence>MGTERIVVITGASDGIGAAAARALHARGDRVVVVGRNPAKTEAVARELDAEFHVADYADLAQVRSLAAALDRLPRIDVLANNAGAAMLHRRITVDGFEATLQVNHLAPFLLTSLLLPKLIASKAVVIQTSSIASRLIGGIDLDDLQSERHYAVLKAYGRAKLAQNMFTRELARRYGAQGLLAAAFHPGIVGSNFGADSSRLIRLAYHSPLKRLITVTPEQGADQLVWLATSPPYFDGHSGEYYENRLIVGTAARDRDLARRMWERSAELVGAA</sequence>
<dbReference type="Pfam" id="PF00106">
    <property type="entry name" value="adh_short"/>
    <property type="match status" value="1"/>
</dbReference>
<dbReference type="RefSeq" id="WP_219083451.1">
    <property type="nucleotide sequence ID" value="NZ_CP079216.1"/>
</dbReference>
<keyword evidence="1" id="KW-0560">Oxidoreductase</keyword>
<dbReference type="EMBL" id="CP079216">
    <property type="protein sequence ID" value="QXT63522.1"/>
    <property type="molecule type" value="Genomic_DNA"/>
</dbReference>
<evidence type="ECO:0000313" key="2">
    <source>
        <dbReference type="EMBL" id="QXT63522.1"/>
    </source>
</evidence>
<dbReference type="InterPro" id="IPR002347">
    <property type="entry name" value="SDR_fam"/>
</dbReference>
<reference evidence="2 3" key="1">
    <citation type="submission" date="2021-07" db="EMBL/GenBank/DDBJ databases">
        <title>complete genome sequencing of Tessaracoccus sp.J1M15.</title>
        <authorList>
            <person name="Bae J.-W."/>
            <person name="Kim D.-y."/>
        </authorList>
    </citation>
    <scope>NUCLEOTIDE SEQUENCE [LARGE SCALE GENOMIC DNA]</scope>
    <source>
        <strain evidence="2 3">J1M15</strain>
    </source>
</reference>
<accession>A0ABX8SJF8</accession>
<evidence type="ECO:0000313" key="3">
    <source>
        <dbReference type="Proteomes" id="UP000824504"/>
    </source>
</evidence>